<evidence type="ECO:0000259" key="5">
    <source>
        <dbReference type="Pfam" id="PF01975"/>
    </source>
</evidence>
<keyword evidence="4" id="KW-0472">Membrane</keyword>
<evidence type="ECO:0000313" key="6">
    <source>
        <dbReference type="EMBL" id="KNZ45493.1"/>
    </source>
</evidence>
<reference evidence="6 7" key="1">
    <citation type="submission" date="2015-08" db="EMBL/GenBank/DDBJ databases">
        <title>Next Generation Sequencing and Analysis of the Genome of Puccinia sorghi L Schw, the Causal Agent of Maize Common Rust.</title>
        <authorList>
            <person name="Rochi L."/>
            <person name="Burguener G."/>
            <person name="Darino M."/>
            <person name="Turjanski A."/>
            <person name="Kreff E."/>
            <person name="Dieguez M.J."/>
            <person name="Sacco F."/>
        </authorList>
    </citation>
    <scope>NUCLEOTIDE SEQUENCE [LARGE SCALE GENOMIC DNA]</scope>
    <source>
        <strain evidence="6 7">RO10H11247</strain>
    </source>
</reference>
<dbReference type="GO" id="GO:0046872">
    <property type="term" value="F:metal ion binding"/>
    <property type="evidence" value="ECO:0007669"/>
    <property type="project" value="UniProtKB-KW"/>
</dbReference>
<keyword evidence="2" id="KW-0479">Metal-binding</keyword>
<dbReference type="InterPro" id="IPR036523">
    <property type="entry name" value="SurE-like_sf"/>
</dbReference>
<dbReference type="PANTHER" id="PTHR30457">
    <property type="entry name" value="5'-NUCLEOTIDASE SURE"/>
    <property type="match status" value="1"/>
</dbReference>
<keyword evidence="3" id="KW-0378">Hydrolase</keyword>
<dbReference type="Gene3D" id="3.40.1210.10">
    <property type="entry name" value="Survival protein SurE-like phosphatase/nucleotidase"/>
    <property type="match status" value="1"/>
</dbReference>
<keyword evidence="7" id="KW-1185">Reference proteome</keyword>
<dbReference type="STRING" id="27349.A0A0L6UAB7"/>
<dbReference type="Proteomes" id="UP000037035">
    <property type="component" value="Unassembled WGS sequence"/>
</dbReference>
<evidence type="ECO:0000256" key="4">
    <source>
        <dbReference type="SAM" id="Phobius"/>
    </source>
</evidence>
<dbReference type="EMBL" id="LAVV01013572">
    <property type="protein sequence ID" value="KNZ45493.1"/>
    <property type="molecule type" value="Genomic_DNA"/>
</dbReference>
<keyword evidence="4" id="KW-1133">Transmembrane helix</keyword>
<dbReference type="AlphaFoldDB" id="A0A0L6UAB7"/>
<keyword evidence="4" id="KW-0812">Transmembrane</keyword>
<evidence type="ECO:0000256" key="2">
    <source>
        <dbReference type="ARBA" id="ARBA00022723"/>
    </source>
</evidence>
<dbReference type="InterPro" id="IPR030048">
    <property type="entry name" value="SurE"/>
</dbReference>
<dbReference type="Pfam" id="PF01975">
    <property type="entry name" value="SurE"/>
    <property type="match status" value="1"/>
</dbReference>
<feature type="domain" description="Survival protein SurE-like phosphatase/nucleotidase" evidence="5">
    <location>
        <begin position="87"/>
        <end position="281"/>
    </location>
</feature>
<evidence type="ECO:0000313" key="7">
    <source>
        <dbReference type="Proteomes" id="UP000037035"/>
    </source>
</evidence>
<dbReference type="InterPro" id="IPR002828">
    <property type="entry name" value="SurE-like_Pase/nucleotidase"/>
</dbReference>
<dbReference type="OrthoDB" id="4018688at2759"/>
<feature type="transmembrane region" description="Helical" evidence="4">
    <location>
        <begin position="45"/>
        <end position="71"/>
    </location>
</feature>
<comment type="similarity">
    <text evidence="1">Belongs to the SurE nucleotidase family.</text>
</comment>
<evidence type="ECO:0000256" key="1">
    <source>
        <dbReference type="ARBA" id="ARBA00011062"/>
    </source>
</evidence>
<gene>
    <name evidence="6" type="ORF">VP01_806g2</name>
</gene>
<proteinExistence type="inferred from homology"/>
<accession>A0A0L6UAB7</accession>
<name>A0A0L6UAB7_9BASI</name>
<organism evidence="6 7">
    <name type="scientific">Puccinia sorghi</name>
    <dbReference type="NCBI Taxonomy" id="27349"/>
    <lineage>
        <taxon>Eukaryota</taxon>
        <taxon>Fungi</taxon>
        <taxon>Dikarya</taxon>
        <taxon>Basidiomycota</taxon>
        <taxon>Pucciniomycotina</taxon>
        <taxon>Pucciniomycetes</taxon>
        <taxon>Pucciniales</taxon>
        <taxon>Pucciniaceae</taxon>
        <taxon>Puccinia</taxon>
    </lineage>
</organism>
<evidence type="ECO:0000256" key="3">
    <source>
        <dbReference type="ARBA" id="ARBA00022801"/>
    </source>
</evidence>
<dbReference type="SUPFAM" id="SSF64167">
    <property type="entry name" value="SurE-like"/>
    <property type="match status" value="1"/>
</dbReference>
<dbReference type="VEuPathDB" id="FungiDB:VP01_806g2"/>
<dbReference type="PANTHER" id="PTHR30457:SF0">
    <property type="entry name" value="PHOSPHATASE, PUTATIVE (AFU_ORTHOLOGUE AFUA_4G01070)-RELATED"/>
    <property type="match status" value="1"/>
</dbReference>
<protein>
    <recommendedName>
        <fullName evidence="5">Survival protein SurE-like phosphatase/nucleotidase domain-containing protein</fullName>
    </recommendedName>
</protein>
<comment type="caution">
    <text evidence="6">The sequence shown here is derived from an EMBL/GenBank/DDBJ whole genome shotgun (WGS) entry which is preliminary data.</text>
</comment>
<sequence length="392" mass="42341">MAWSRCGGVSVFLFPRGQELNNQSREHIDISITEGKEKKSTLPKIIMSPLLCASLIVIICVARIPFVLFAAGQDSRPPPAAVRSLNILQGNDDGWAEGNIRTLHHVLKQRGYQTVISAPVRDKSGTGSLSKERFDALTKPGEYDLVPAGAPGTGHDPADPQIWYVNGFPVDGIRFGLDTLAPQIFHGKPELIITGPNVGKNTGLQDRFSGTLGAAAFGAKHGVPAIAVSVDDGTRHSYQDRRADDFGEIYANATVRVVEELLMKGSDEYLPAGCVLNINLQRAGPATSCKTPQDYRFVLSSIFGFNHASGFTNCGSHRLPAENQVLHTSPGCWASVSLIQADHLLDASPSQKQALLDRTPHFFSCPDQEAGKTLNEPSIFGEGIQFIKIGHH</sequence>
<dbReference type="GO" id="GO:0008252">
    <property type="term" value="F:nucleotidase activity"/>
    <property type="evidence" value="ECO:0007669"/>
    <property type="project" value="InterPro"/>
</dbReference>